<comment type="subcellular location">
    <subcellularLocation>
        <location evidence="2">Mitochondrion outer membrane</location>
        <topology evidence="2">Single-pass membrane protein</topology>
    </subcellularLocation>
    <subcellularLocation>
        <location evidence="1">Peroxisome membrane</location>
        <topology evidence="1">Single-pass membrane protein</topology>
    </subcellularLocation>
</comment>
<dbReference type="EMBL" id="HACG01034061">
    <property type="protein sequence ID" value="CEK80926.1"/>
    <property type="molecule type" value="Transcribed_RNA"/>
</dbReference>
<evidence type="ECO:0000256" key="5">
    <source>
        <dbReference type="ARBA" id="ARBA00022703"/>
    </source>
</evidence>
<evidence type="ECO:0000256" key="7">
    <source>
        <dbReference type="ARBA" id="ARBA00022989"/>
    </source>
</evidence>
<keyword evidence="10" id="KW-0576">Peroxisome</keyword>
<name>A0A0B7ALS2_9EUPU</name>
<evidence type="ECO:0000256" key="4">
    <source>
        <dbReference type="ARBA" id="ARBA00022692"/>
    </source>
</evidence>
<dbReference type="InterPro" id="IPR033745">
    <property type="entry name" value="Fis1_cytosol"/>
</dbReference>
<evidence type="ECO:0000256" key="9">
    <source>
        <dbReference type="ARBA" id="ARBA00023136"/>
    </source>
</evidence>
<dbReference type="GO" id="GO:0000266">
    <property type="term" value="P:mitochondrial fission"/>
    <property type="evidence" value="ECO:0007669"/>
    <property type="project" value="UniProtKB-UniRule"/>
</dbReference>
<dbReference type="InterPro" id="IPR028061">
    <property type="entry name" value="Fis1_TPR_C"/>
</dbReference>
<evidence type="ECO:0000256" key="12">
    <source>
        <dbReference type="SAM" id="Phobius"/>
    </source>
</evidence>
<keyword evidence="8 11" id="KW-0496">Mitochondrion</keyword>
<keyword evidence="6 11" id="KW-1000">Mitochondrion outer membrane</keyword>
<gene>
    <name evidence="13" type="primary">ORF123452</name>
</gene>
<dbReference type="Pfam" id="PF14852">
    <property type="entry name" value="Fis1_TPR_N"/>
    <property type="match status" value="1"/>
</dbReference>
<evidence type="ECO:0000256" key="6">
    <source>
        <dbReference type="ARBA" id="ARBA00022787"/>
    </source>
</evidence>
<comment type="function">
    <text evidence="11">Involved in the fragmentation of the mitochondrial network and its perinuclear clustering.</text>
</comment>
<evidence type="ECO:0000313" key="13">
    <source>
        <dbReference type="EMBL" id="CEK80926.1"/>
    </source>
</evidence>
<reference evidence="13" key="1">
    <citation type="submission" date="2014-12" db="EMBL/GenBank/DDBJ databases">
        <title>Insight into the proteome of Arion vulgaris.</title>
        <authorList>
            <person name="Aradska J."/>
            <person name="Bulat T."/>
            <person name="Smidak R."/>
            <person name="Sarate P."/>
            <person name="Gangsoo J."/>
            <person name="Sialana F."/>
            <person name="Bilban M."/>
            <person name="Lubec G."/>
        </authorList>
    </citation>
    <scope>NUCLEOTIDE SEQUENCE</scope>
    <source>
        <tissue evidence="13">Skin</tissue>
    </source>
</reference>
<dbReference type="InterPro" id="IPR028058">
    <property type="entry name" value="Fis1_TPR_N"/>
</dbReference>
<evidence type="ECO:0000256" key="10">
    <source>
        <dbReference type="ARBA" id="ARBA00023140"/>
    </source>
</evidence>
<evidence type="ECO:0000256" key="2">
    <source>
        <dbReference type="ARBA" id="ARBA00004572"/>
    </source>
</evidence>
<feature type="transmembrane region" description="Helical" evidence="12">
    <location>
        <begin position="124"/>
        <end position="149"/>
    </location>
</feature>
<comment type="similarity">
    <text evidence="3 11">Belongs to the FIS1 family.</text>
</comment>
<dbReference type="SUPFAM" id="SSF48452">
    <property type="entry name" value="TPR-like"/>
    <property type="match status" value="1"/>
</dbReference>
<dbReference type="PANTHER" id="PTHR13247:SF0">
    <property type="entry name" value="MITOCHONDRIAL FISSION 1 PROTEIN"/>
    <property type="match status" value="1"/>
</dbReference>
<dbReference type="GO" id="GO:0000422">
    <property type="term" value="P:autophagy of mitochondrion"/>
    <property type="evidence" value="ECO:0007669"/>
    <property type="project" value="TreeGrafter"/>
</dbReference>
<dbReference type="GO" id="GO:0016559">
    <property type="term" value="P:peroxisome fission"/>
    <property type="evidence" value="ECO:0007669"/>
    <property type="project" value="TreeGrafter"/>
</dbReference>
<evidence type="ECO:0000256" key="8">
    <source>
        <dbReference type="ARBA" id="ARBA00023128"/>
    </source>
</evidence>
<evidence type="ECO:0000256" key="1">
    <source>
        <dbReference type="ARBA" id="ARBA00004549"/>
    </source>
</evidence>
<dbReference type="AlphaFoldDB" id="A0A0B7ALS2"/>
<keyword evidence="9 11" id="KW-0472">Membrane</keyword>
<dbReference type="FunFam" id="1.25.40.10:FF:000147">
    <property type="entry name" value="Mitochondrial fission 1 protein"/>
    <property type="match status" value="1"/>
</dbReference>
<keyword evidence="4 12" id="KW-0812">Transmembrane</keyword>
<dbReference type="GO" id="GO:0043653">
    <property type="term" value="P:mitochondrial fragmentation involved in apoptotic process"/>
    <property type="evidence" value="ECO:0007669"/>
    <property type="project" value="TreeGrafter"/>
</dbReference>
<dbReference type="Gene3D" id="1.25.40.10">
    <property type="entry name" value="Tetratricopeptide repeat domain"/>
    <property type="match status" value="1"/>
</dbReference>
<accession>A0A0B7ALS2</accession>
<keyword evidence="5" id="KW-0053">Apoptosis</keyword>
<evidence type="ECO:0000256" key="11">
    <source>
        <dbReference type="PIRNR" id="PIRNR008835"/>
    </source>
</evidence>
<evidence type="ECO:0000256" key="3">
    <source>
        <dbReference type="ARBA" id="ARBA00008937"/>
    </source>
</evidence>
<sequence length="151" mass="17040">MDTIVEANVDTNELKKFEALYTEQTRRGYVSEKTQFDYAYCLIRSRYVSDMRKGIALLEDLLRNPKEDVVGQKDYLLYIAVGFVRLKEYEKALKYTDAICKIDPSNRQAHQLEKYIKSRMHKDGLLGMAIVGGAALALGGLVGIGIAALKK</sequence>
<dbReference type="GO" id="GO:0005778">
    <property type="term" value="C:peroxisomal membrane"/>
    <property type="evidence" value="ECO:0007669"/>
    <property type="project" value="UniProtKB-SubCell"/>
</dbReference>
<dbReference type="InterPro" id="IPR016543">
    <property type="entry name" value="Fis1"/>
</dbReference>
<dbReference type="PIRSF" id="PIRSF008835">
    <property type="entry name" value="TPR_repeat_11_Fis1"/>
    <property type="match status" value="1"/>
</dbReference>
<dbReference type="PANTHER" id="PTHR13247">
    <property type="entry name" value="TETRATRICOPEPTIDE REPEAT PROTEIN 11 TPR REPEAT PROTEIN 11"/>
    <property type="match status" value="1"/>
</dbReference>
<organism evidence="13">
    <name type="scientific">Arion vulgaris</name>
    <dbReference type="NCBI Taxonomy" id="1028688"/>
    <lineage>
        <taxon>Eukaryota</taxon>
        <taxon>Metazoa</taxon>
        <taxon>Spiralia</taxon>
        <taxon>Lophotrochozoa</taxon>
        <taxon>Mollusca</taxon>
        <taxon>Gastropoda</taxon>
        <taxon>Heterobranchia</taxon>
        <taxon>Euthyneura</taxon>
        <taxon>Panpulmonata</taxon>
        <taxon>Eupulmonata</taxon>
        <taxon>Stylommatophora</taxon>
        <taxon>Helicina</taxon>
        <taxon>Arionoidea</taxon>
        <taxon>Arionidae</taxon>
        <taxon>Arion</taxon>
    </lineage>
</organism>
<dbReference type="Pfam" id="PF14853">
    <property type="entry name" value="Fis1_TPR_C"/>
    <property type="match status" value="1"/>
</dbReference>
<dbReference type="InterPro" id="IPR011990">
    <property type="entry name" value="TPR-like_helical_dom_sf"/>
</dbReference>
<dbReference type="CDD" id="cd12212">
    <property type="entry name" value="Fis1"/>
    <property type="match status" value="1"/>
</dbReference>
<proteinExistence type="inferred from homology"/>
<protein>
    <recommendedName>
        <fullName evidence="11">Mitochondrial fission 1 protein</fullName>
    </recommendedName>
</protein>
<dbReference type="GO" id="GO:0005741">
    <property type="term" value="C:mitochondrial outer membrane"/>
    <property type="evidence" value="ECO:0007669"/>
    <property type="project" value="UniProtKB-SubCell"/>
</dbReference>
<keyword evidence="7 12" id="KW-1133">Transmembrane helix</keyword>
<comment type="domain">
    <text evidence="11">The C-terminus is required for mitochondrial localization, while the N-terminus is necessary for mitochondrial fission.</text>
</comment>